<keyword evidence="1" id="KW-1133">Transmembrane helix</keyword>
<dbReference type="Proteomes" id="UP000504752">
    <property type="component" value="Chromosome"/>
</dbReference>
<evidence type="ECO:0000256" key="1">
    <source>
        <dbReference type="SAM" id="Phobius"/>
    </source>
</evidence>
<feature type="transmembrane region" description="Helical" evidence="1">
    <location>
        <begin position="27"/>
        <end position="46"/>
    </location>
</feature>
<protein>
    <submittedName>
        <fullName evidence="2">Uncharacterized protein</fullName>
    </submittedName>
</protein>
<feature type="transmembrane region" description="Helical" evidence="1">
    <location>
        <begin position="58"/>
        <end position="78"/>
    </location>
</feature>
<name>A0A6M8B461_9ACTO</name>
<dbReference type="EMBL" id="CP053642">
    <property type="protein sequence ID" value="QKD79447.1"/>
    <property type="molecule type" value="Genomic_DNA"/>
</dbReference>
<dbReference type="AlphaFoldDB" id="A0A6M8B461"/>
<dbReference type="KEGG" id="amam:HPC72_03540"/>
<keyword evidence="1" id="KW-0812">Transmembrane</keyword>
<organism evidence="2 3">
    <name type="scientific">Actinomyces marmotae</name>
    <dbReference type="NCBI Taxonomy" id="2737173"/>
    <lineage>
        <taxon>Bacteria</taxon>
        <taxon>Bacillati</taxon>
        <taxon>Actinomycetota</taxon>
        <taxon>Actinomycetes</taxon>
        <taxon>Actinomycetales</taxon>
        <taxon>Actinomycetaceae</taxon>
        <taxon>Actinomyces</taxon>
    </lineage>
</organism>
<reference evidence="2 3" key="1">
    <citation type="submission" date="2020-05" db="EMBL/GenBank/DDBJ databases">
        <title>Actinomyces sp. zg-325.</title>
        <authorList>
            <person name="Yang C."/>
        </authorList>
    </citation>
    <scope>NUCLEOTIDE SEQUENCE [LARGE SCALE GENOMIC DNA]</scope>
    <source>
        <strain evidence="3">zg-325</strain>
    </source>
</reference>
<accession>A0A6M8B461</accession>
<sequence>MTAYDDYHYPGGCTGRPHRRTWCGVRWVVPLLALQLIPVTIGVIGFTHMMLTTHELNLGVPVTLMSWWCGVVSCVRLWRSPHPSQWSMPTWILGPVRILSNGMLLMLLTLFVIVAIEANTR</sequence>
<keyword evidence="3" id="KW-1185">Reference proteome</keyword>
<feature type="transmembrane region" description="Helical" evidence="1">
    <location>
        <begin position="98"/>
        <end position="116"/>
    </location>
</feature>
<evidence type="ECO:0000313" key="3">
    <source>
        <dbReference type="Proteomes" id="UP000504752"/>
    </source>
</evidence>
<proteinExistence type="predicted"/>
<dbReference type="RefSeq" id="WP_159524303.1">
    <property type="nucleotide sequence ID" value="NZ_CP053642.1"/>
</dbReference>
<evidence type="ECO:0000313" key="2">
    <source>
        <dbReference type="EMBL" id="QKD79447.1"/>
    </source>
</evidence>
<keyword evidence="1" id="KW-0472">Membrane</keyword>
<gene>
    <name evidence="2" type="ORF">HPC72_03540</name>
</gene>